<evidence type="ECO:0000256" key="4">
    <source>
        <dbReference type="ARBA" id="ARBA00022475"/>
    </source>
</evidence>
<dbReference type="STRING" id="101091.A0A1C7NAE0"/>
<protein>
    <submittedName>
        <fullName evidence="12">High osmolarity signaling protein SHO1</fullName>
    </submittedName>
</protein>
<keyword evidence="5 10" id="KW-0812">Transmembrane</keyword>
<dbReference type="Gene3D" id="2.30.30.40">
    <property type="entry name" value="SH3 Domains"/>
    <property type="match status" value="1"/>
</dbReference>
<evidence type="ECO:0000256" key="7">
    <source>
        <dbReference type="ARBA" id="ARBA00023016"/>
    </source>
</evidence>
<evidence type="ECO:0000256" key="9">
    <source>
        <dbReference type="PROSITE-ProRule" id="PRU00192"/>
    </source>
</evidence>
<dbReference type="Proteomes" id="UP000093000">
    <property type="component" value="Unassembled WGS sequence"/>
</dbReference>
<evidence type="ECO:0000256" key="10">
    <source>
        <dbReference type="SAM" id="Phobius"/>
    </source>
</evidence>
<dbReference type="PRINTS" id="PR00452">
    <property type="entry name" value="SH3DOMAIN"/>
</dbReference>
<comment type="subcellular location">
    <subcellularLocation>
        <location evidence="1">Cell membrane</location>
        <topology evidence="1">Multi-pass membrane protein</topology>
    </subcellularLocation>
</comment>
<evidence type="ECO:0000256" key="8">
    <source>
        <dbReference type="ARBA" id="ARBA00023136"/>
    </source>
</evidence>
<dbReference type="InterPro" id="IPR035522">
    <property type="entry name" value="Sho1_SH3"/>
</dbReference>
<keyword evidence="7" id="KW-0346">Stress response</keyword>
<organism evidence="12 13">
    <name type="scientific">Choanephora cucurbitarum</name>
    <dbReference type="NCBI Taxonomy" id="101091"/>
    <lineage>
        <taxon>Eukaryota</taxon>
        <taxon>Fungi</taxon>
        <taxon>Fungi incertae sedis</taxon>
        <taxon>Mucoromycota</taxon>
        <taxon>Mucoromycotina</taxon>
        <taxon>Mucoromycetes</taxon>
        <taxon>Mucorales</taxon>
        <taxon>Mucorineae</taxon>
        <taxon>Choanephoraceae</taxon>
        <taxon>Choanephoroideae</taxon>
        <taxon>Choanephora</taxon>
    </lineage>
</organism>
<comment type="similarity">
    <text evidence="2">Belongs to the SHO1 family.</text>
</comment>
<feature type="transmembrane region" description="Helical" evidence="10">
    <location>
        <begin position="99"/>
        <end position="120"/>
    </location>
</feature>
<dbReference type="InParanoid" id="A0A1C7NAE0"/>
<name>A0A1C7NAE0_9FUNG</name>
<keyword evidence="8 10" id="KW-0472">Membrane</keyword>
<dbReference type="InterPro" id="IPR001452">
    <property type="entry name" value="SH3_domain"/>
</dbReference>
<dbReference type="GO" id="GO:0005886">
    <property type="term" value="C:plasma membrane"/>
    <property type="evidence" value="ECO:0007669"/>
    <property type="project" value="UniProtKB-SubCell"/>
</dbReference>
<keyword evidence="3 9" id="KW-0728">SH3 domain</keyword>
<sequence>MQLSSVHVRQNPLIFVSILMSVIGWFIMFVGACVIGRAGLLWWIVIYELLLVGGILFSIFRQSFHHYQTTFLIFLGVSLSLLTTTINGLLTYSSNGSQASGAGAVIMIVMQFFWVVLFSCSEESVVYQFIYSDFIVPAVQPNNMADTTKESKHHYASPEPQYASPIIPQQPPISMTAHPSPAASVSASFATALSPTPPVTVTAVALHPYTANPEDPNEISFVRDETLEILNRSGNWWQARKSDGTVGIVPSNYKEKKNPT</sequence>
<evidence type="ECO:0000259" key="11">
    <source>
        <dbReference type="PROSITE" id="PS50002"/>
    </source>
</evidence>
<keyword evidence="6 10" id="KW-1133">Transmembrane helix</keyword>
<evidence type="ECO:0000256" key="1">
    <source>
        <dbReference type="ARBA" id="ARBA00004651"/>
    </source>
</evidence>
<dbReference type="AlphaFoldDB" id="A0A1C7NAE0"/>
<dbReference type="InterPro" id="IPR036028">
    <property type="entry name" value="SH3-like_dom_sf"/>
</dbReference>
<keyword evidence="13" id="KW-1185">Reference proteome</keyword>
<accession>A0A1C7NAE0</accession>
<dbReference type="CDD" id="cd11855">
    <property type="entry name" value="SH3_Sho1p"/>
    <property type="match status" value="1"/>
</dbReference>
<dbReference type="OrthoDB" id="5983572at2759"/>
<feature type="domain" description="SH3" evidence="11">
    <location>
        <begin position="198"/>
        <end position="259"/>
    </location>
</feature>
<evidence type="ECO:0000313" key="12">
    <source>
        <dbReference type="EMBL" id="OBZ84334.1"/>
    </source>
</evidence>
<keyword evidence="4" id="KW-1003">Cell membrane</keyword>
<gene>
    <name evidence="12" type="primary">SHO1_2</name>
    <name evidence="12" type="ORF">A0J61_07609</name>
</gene>
<dbReference type="SMART" id="SM00326">
    <property type="entry name" value="SH3"/>
    <property type="match status" value="1"/>
</dbReference>
<dbReference type="EMBL" id="LUGH01000523">
    <property type="protein sequence ID" value="OBZ84334.1"/>
    <property type="molecule type" value="Genomic_DNA"/>
</dbReference>
<feature type="transmembrane region" description="Helical" evidence="10">
    <location>
        <begin position="12"/>
        <end position="34"/>
    </location>
</feature>
<evidence type="ECO:0000256" key="2">
    <source>
        <dbReference type="ARBA" id="ARBA00009739"/>
    </source>
</evidence>
<feature type="transmembrane region" description="Helical" evidence="10">
    <location>
        <begin position="72"/>
        <end position="93"/>
    </location>
</feature>
<proteinExistence type="inferred from homology"/>
<dbReference type="Pfam" id="PF00018">
    <property type="entry name" value="SH3_1"/>
    <property type="match status" value="1"/>
</dbReference>
<feature type="transmembrane region" description="Helical" evidence="10">
    <location>
        <begin position="40"/>
        <end position="60"/>
    </location>
</feature>
<evidence type="ECO:0000313" key="13">
    <source>
        <dbReference type="Proteomes" id="UP000093000"/>
    </source>
</evidence>
<evidence type="ECO:0000256" key="3">
    <source>
        <dbReference type="ARBA" id="ARBA00022443"/>
    </source>
</evidence>
<dbReference type="SUPFAM" id="SSF50044">
    <property type="entry name" value="SH3-domain"/>
    <property type="match status" value="1"/>
</dbReference>
<dbReference type="PROSITE" id="PS50002">
    <property type="entry name" value="SH3"/>
    <property type="match status" value="1"/>
</dbReference>
<evidence type="ECO:0000256" key="6">
    <source>
        <dbReference type="ARBA" id="ARBA00022989"/>
    </source>
</evidence>
<reference evidence="12 13" key="1">
    <citation type="submission" date="2016-03" db="EMBL/GenBank/DDBJ databases">
        <title>Choanephora cucurbitarum.</title>
        <authorList>
            <person name="Min B."/>
            <person name="Park H."/>
            <person name="Park J.-H."/>
            <person name="Shin H.-D."/>
            <person name="Choi I.-G."/>
        </authorList>
    </citation>
    <scope>NUCLEOTIDE SEQUENCE [LARGE SCALE GENOMIC DNA]</scope>
    <source>
        <strain evidence="12 13">KUS-F28377</strain>
    </source>
</reference>
<evidence type="ECO:0000256" key="5">
    <source>
        <dbReference type="ARBA" id="ARBA00022692"/>
    </source>
</evidence>
<comment type="caution">
    <text evidence="12">The sequence shown here is derived from an EMBL/GenBank/DDBJ whole genome shotgun (WGS) entry which is preliminary data.</text>
</comment>